<feature type="compositionally biased region" description="Polar residues" evidence="1">
    <location>
        <begin position="357"/>
        <end position="366"/>
    </location>
</feature>
<dbReference type="VEuPathDB" id="CryptoDB:Vbra_10384"/>
<feature type="transmembrane region" description="Helical" evidence="2">
    <location>
        <begin position="135"/>
        <end position="158"/>
    </location>
</feature>
<evidence type="ECO:0000313" key="3">
    <source>
        <dbReference type="EMBL" id="CEM34448.1"/>
    </source>
</evidence>
<feature type="transmembrane region" description="Helical" evidence="2">
    <location>
        <begin position="303"/>
        <end position="323"/>
    </location>
</feature>
<keyword evidence="2" id="KW-0812">Transmembrane</keyword>
<gene>
    <name evidence="3" type="ORF">Vbra_10384</name>
</gene>
<evidence type="ECO:0000313" key="4">
    <source>
        <dbReference type="Proteomes" id="UP000041254"/>
    </source>
</evidence>
<feature type="transmembrane region" description="Helical" evidence="2">
    <location>
        <begin position="201"/>
        <end position="219"/>
    </location>
</feature>
<feature type="transmembrane region" description="Helical" evidence="2">
    <location>
        <begin position="50"/>
        <end position="74"/>
    </location>
</feature>
<feature type="transmembrane region" description="Helical" evidence="2">
    <location>
        <begin position="170"/>
        <end position="189"/>
    </location>
</feature>
<dbReference type="Proteomes" id="UP000041254">
    <property type="component" value="Unassembled WGS sequence"/>
</dbReference>
<reference evidence="3 4" key="1">
    <citation type="submission" date="2014-11" db="EMBL/GenBank/DDBJ databases">
        <authorList>
            <person name="Zhu J."/>
            <person name="Qi W."/>
            <person name="Song R."/>
        </authorList>
    </citation>
    <scope>NUCLEOTIDE SEQUENCE [LARGE SCALE GENOMIC DNA]</scope>
</reference>
<evidence type="ECO:0000256" key="1">
    <source>
        <dbReference type="SAM" id="MobiDB-lite"/>
    </source>
</evidence>
<dbReference type="InParanoid" id="A0A0G4GUJ7"/>
<dbReference type="EMBL" id="CDMY01000821">
    <property type="protein sequence ID" value="CEM34448.1"/>
    <property type="molecule type" value="Genomic_DNA"/>
</dbReference>
<feature type="region of interest" description="Disordered" evidence="1">
    <location>
        <begin position="326"/>
        <end position="401"/>
    </location>
</feature>
<name>A0A0G4GUJ7_VITBC</name>
<proteinExistence type="predicted"/>
<feature type="transmembrane region" description="Helical" evidence="2">
    <location>
        <begin position="6"/>
        <end position="29"/>
    </location>
</feature>
<evidence type="ECO:0000256" key="2">
    <source>
        <dbReference type="SAM" id="Phobius"/>
    </source>
</evidence>
<organism evidence="3 4">
    <name type="scientific">Vitrella brassicaformis (strain CCMP3155)</name>
    <dbReference type="NCBI Taxonomy" id="1169540"/>
    <lineage>
        <taxon>Eukaryota</taxon>
        <taxon>Sar</taxon>
        <taxon>Alveolata</taxon>
        <taxon>Colpodellida</taxon>
        <taxon>Vitrellaceae</taxon>
        <taxon>Vitrella</taxon>
    </lineage>
</organism>
<keyword evidence="2" id="KW-0472">Membrane</keyword>
<feature type="compositionally biased region" description="Basic and acidic residues" evidence="1">
    <location>
        <begin position="389"/>
        <end position="398"/>
    </location>
</feature>
<dbReference type="AlphaFoldDB" id="A0A0G4GUJ7"/>
<accession>A0A0G4GUJ7</accession>
<protein>
    <submittedName>
        <fullName evidence="3">Uncharacterized protein</fullName>
    </submittedName>
</protein>
<feature type="transmembrane region" description="Helical" evidence="2">
    <location>
        <begin position="112"/>
        <end position="129"/>
    </location>
</feature>
<keyword evidence="4" id="KW-1185">Reference proteome</keyword>
<sequence>MSRTMGSVVWAAATIQGVVCILMLLAAIPTLRLSHTVAAVAGLRRSPGKVFMLLTSGLIGWAHFVLPMVVLPVVGLDLTLITATAGAALLFLLLDNCGFLPSVTIPQSPFRLVSVILVVVGLVMAVGGGKNPLAWLPYLIRGSLAVLLGGLMPIHAALHRVATSALGSPWLAGALSCMISLIVVASYRLVQQHQLASDWPAVLQLVGPLGVVVLVASWLHLPRKIGHGACACLHTWRAASSRVLSSRHTDGWGSARTISAGSRGQLSSSSWAAWHCWFISMAGGMHWWRPRGGRLGLCRSVDVAGIVTLSTILIWTTTTALQLKGKTVHHHHQQTQTSRWVPPPSPTPPAAADDATEQSPSSSTDSPAHEDTRRSSHASTVDTFDTCVETDRDRERETPTAVSKAVLCEELASESPPTFGGADGISLADLSGDEFQDDDDNVIIEELGRLAAEQAGRVSGRGGWRPGGVMLGLDEDAVSFKTAVMRHCG</sequence>
<keyword evidence="2" id="KW-1133">Transmembrane helix</keyword>
<feature type="transmembrane region" description="Helical" evidence="2">
    <location>
        <begin position="80"/>
        <end position="100"/>
    </location>
</feature>